<dbReference type="Gene3D" id="1.20.58.100">
    <property type="entry name" value="Fumarate reductase/succinate dehydrogenase flavoprotein-like, C-terminal domain"/>
    <property type="match status" value="1"/>
</dbReference>
<keyword evidence="4" id="KW-0560">Oxidoreductase</keyword>
<dbReference type="SUPFAM" id="SSF51905">
    <property type="entry name" value="FAD/NAD(P)-binding domain"/>
    <property type="match status" value="1"/>
</dbReference>
<evidence type="ECO:0000256" key="2">
    <source>
        <dbReference type="ARBA" id="ARBA00022630"/>
    </source>
</evidence>
<keyword evidence="2" id="KW-0285">Flavoprotein</keyword>
<feature type="active site" description="Proton acceptor" evidence="5">
    <location>
        <position position="298"/>
    </location>
</feature>
<evidence type="ECO:0000259" key="6">
    <source>
        <dbReference type="Pfam" id="PF00890"/>
    </source>
</evidence>
<evidence type="ECO:0000256" key="4">
    <source>
        <dbReference type="ARBA" id="ARBA00023002"/>
    </source>
</evidence>
<dbReference type="Pfam" id="PF00890">
    <property type="entry name" value="FAD_binding_2"/>
    <property type="match status" value="1"/>
</dbReference>
<accession>A0A0N8GRE0</accession>
<dbReference type="SUPFAM" id="SSF56425">
    <property type="entry name" value="Succinate dehydrogenase/fumarate reductase flavoprotein, catalytic domain"/>
    <property type="match status" value="1"/>
</dbReference>
<dbReference type="InterPro" id="IPR030664">
    <property type="entry name" value="SdhA/FrdA/AprA"/>
</dbReference>
<dbReference type="Pfam" id="PF02910">
    <property type="entry name" value="Succ_DH_flav_C"/>
    <property type="match status" value="1"/>
</dbReference>
<dbReference type="PANTHER" id="PTHR11632:SF51">
    <property type="entry name" value="SUCCINATE DEHYDROGENASE [UBIQUINONE] FLAVOPROTEIN SUBUNIT, MITOCHONDRIAL"/>
    <property type="match status" value="1"/>
</dbReference>
<dbReference type="PIRSF" id="PIRSF000171">
    <property type="entry name" value="SDHA_APRA_LASPO"/>
    <property type="match status" value="1"/>
</dbReference>
<dbReference type="PRINTS" id="PR00368">
    <property type="entry name" value="FADPNR"/>
</dbReference>
<dbReference type="InterPro" id="IPR027477">
    <property type="entry name" value="Succ_DH/fumarate_Rdtase_cat_sf"/>
</dbReference>
<keyword evidence="9" id="KW-1185">Reference proteome</keyword>
<sequence>MIDCAEASCYTTRYVMRQRYTSDVLVIGTGGAGLRAAIEVHDQGLKVLLVGKRPKADAHTVLAAGGINAALATVDPEDTWAIHAADTLQEGRMLGDPRMVELLCQQAPQAIAELEAWGMPFARTSTGLIDQRYFGAHRYRRTCFVGDYTGLEIINALMREVERRQIPILERAYISDLLHTGNRVNGAYGFWLADQRQFMIESNAVILATGGHIHIYQRSSSRRRENTGDGMALGLQVGAHLADMELVQFHPSGMIFPHELAGTLVTEAVRGEGGRLYNRHGERFMQRYDAERMELSTRDRVALANYTEIIEGRGSEYGGVWLDISHMPASLIRERLPRMVEQFQAVGVDITREAMQIAPTAHYSMGGLKVDPFSHATNIAGLYAAGEVTAGVHGANRLGGNSLAEILVFGRIAAQHAGEYVRQQSEQPIQAAQIEQAAERLAWASQQAGDVQRSLIEQLQQVVWHGAGVVRNEQTLEASLDQLHTLRLQAQQRSVGPADLAATLDLQSMLLTAEATILAALMRPESRGAHQRSDFPATDPLWQRTIVIKPYRDQTDQLRLQLDTELIPTASEEVQAAFSQQEYSIAGRLVE</sequence>
<evidence type="ECO:0000313" key="8">
    <source>
        <dbReference type="EMBL" id="KPL86234.1"/>
    </source>
</evidence>
<comment type="caution">
    <text evidence="8">The sequence shown here is derived from an EMBL/GenBank/DDBJ whole genome shotgun (WGS) entry which is preliminary data.</text>
</comment>
<dbReference type="STRING" id="70996.SE18_13280"/>
<dbReference type="InterPro" id="IPR037099">
    <property type="entry name" value="Fum_R/Succ_DH_flav-like_C_sf"/>
</dbReference>
<dbReference type="GO" id="GO:0033765">
    <property type="term" value="F:steroid dehydrogenase activity, acting on the CH-CH group of donors"/>
    <property type="evidence" value="ECO:0007669"/>
    <property type="project" value="UniProtKB-ARBA"/>
</dbReference>
<dbReference type="Gene3D" id="3.90.700.10">
    <property type="entry name" value="Succinate dehydrogenase/fumarate reductase flavoprotein, catalytic domain"/>
    <property type="match status" value="1"/>
</dbReference>
<dbReference type="InterPro" id="IPR015939">
    <property type="entry name" value="Fum_Rdtase/Succ_DH_flav-like_C"/>
</dbReference>
<feature type="domain" description="Fumarate reductase/succinate dehydrogenase flavoprotein-like C-terminal" evidence="7">
    <location>
        <begin position="457"/>
        <end position="561"/>
    </location>
</feature>
<dbReference type="PANTHER" id="PTHR11632">
    <property type="entry name" value="SUCCINATE DEHYDROGENASE 2 FLAVOPROTEIN SUBUNIT"/>
    <property type="match status" value="1"/>
</dbReference>
<dbReference type="EMBL" id="LGKP01000022">
    <property type="protein sequence ID" value="KPL86234.1"/>
    <property type="molecule type" value="Genomic_DNA"/>
</dbReference>
<dbReference type="Gene3D" id="3.50.50.60">
    <property type="entry name" value="FAD/NAD(P)-binding domain"/>
    <property type="match status" value="1"/>
</dbReference>
<comment type="cofactor">
    <cofactor evidence="1">
        <name>FAD</name>
        <dbReference type="ChEBI" id="CHEBI:57692"/>
    </cofactor>
</comment>
<organism evidence="8 9">
    <name type="scientific">Herpetosiphon geysericola</name>
    <dbReference type="NCBI Taxonomy" id="70996"/>
    <lineage>
        <taxon>Bacteria</taxon>
        <taxon>Bacillati</taxon>
        <taxon>Chloroflexota</taxon>
        <taxon>Chloroflexia</taxon>
        <taxon>Herpetosiphonales</taxon>
        <taxon>Herpetosiphonaceae</taxon>
        <taxon>Herpetosiphon</taxon>
    </lineage>
</organism>
<name>A0A0N8GRE0_9CHLR</name>
<reference evidence="8 9" key="1">
    <citation type="submission" date="2015-07" db="EMBL/GenBank/DDBJ databases">
        <title>Whole genome sequence of Herpetosiphon geysericola DSM 7119.</title>
        <authorList>
            <person name="Hemp J."/>
            <person name="Ward L.M."/>
            <person name="Pace L.A."/>
            <person name="Fischer W.W."/>
        </authorList>
    </citation>
    <scope>NUCLEOTIDE SEQUENCE [LARGE SCALE GENOMIC DNA]</scope>
    <source>
        <strain evidence="8 9">DSM 7119</strain>
    </source>
</reference>
<dbReference type="Proteomes" id="UP000050277">
    <property type="component" value="Unassembled WGS sequence"/>
</dbReference>
<dbReference type="InterPro" id="IPR036188">
    <property type="entry name" value="FAD/NAD-bd_sf"/>
</dbReference>
<dbReference type="PATRIC" id="fig|70996.4.peg.3276"/>
<gene>
    <name evidence="8" type="ORF">SE18_13280</name>
</gene>
<protein>
    <submittedName>
        <fullName evidence="8">Succinate dehydrogenase</fullName>
    </submittedName>
</protein>
<dbReference type="InterPro" id="IPR003953">
    <property type="entry name" value="FAD-dep_OxRdtase_2_FAD-bd"/>
</dbReference>
<proteinExistence type="predicted"/>
<dbReference type="FunFam" id="3.90.700.10:FF:000005">
    <property type="entry name" value="Succinate dehydrogenase flavoprotein subunit"/>
    <property type="match status" value="1"/>
</dbReference>
<dbReference type="PRINTS" id="PR00411">
    <property type="entry name" value="PNDRDTASEI"/>
</dbReference>
<feature type="domain" description="FAD-dependent oxidoreductase 2 FAD-binding" evidence="6">
    <location>
        <begin position="23"/>
        <end position="403"/>
    </location>
</feature>
<dbReference type="SUPFAM" id="SSF46977">
    <property type="entry name" value="Succinate dehydrogenase/fumarate reductase flavoprotein C-terminal domain"/>
    <property type="match status" value="1"/>
</dbReference>
<evidence type="ECO:0000256" key="1">
    <source>
        <dbReference type="ARBA" id="ARBA00001974"/>
    </source>
</evidence>
<evidence type="ECO:0000313" key="9">
    <source>
        <dbReference type="Proteomes" id="UP000050277"/>
    </source>
</evidence>
<evidence type="ECO:0000259" key="7">
    <source>
        <dbReference type="Pfam" id="PF02910"/>
    </source>
</evidence>
<evidence type="ECO:0000256" key="3">
    <source>
        <dbReference type="ARBA" id="ARBA00022827"/>
    </source>
</evidence>
<dbReference type="AlphaFoldDB" id="A0A0N8GRE0"/>
<evidence type="ECO:0000256" key="5">
    <source>
        <dbReference type="PIRSR" id="PIRSR000171-1"/>
    </source>
</evidence>
<keyword evidence="3" id="KW-0274">FAD</keyword>